<keyword evidence="1" id="KW-0732">Signal</keyword>
<evidence type="ECO:0000313" key="3">
    <source>
        <dbReference type="Proteomes" id="UP000033434"/>
    </source>
</evidence>
<proteinExistence type="predicted"/>
<feature type="signal peptide" evidence="1">
    <location>
        <begin position="1"/>
        <end position="26"/>
    </location>
</feature>
<dbReference type="AlphaFoldDB" id="A0A0F6ACK9"/>
<organism evidence="2 3">
    <name type="scientific">Pseudoalteromonas luteoviolacea S4054</name>
    <dbReference type="NCBI Taxonomy" id="1129367"/>
    <lineage>
        <taxon>Bacteria</taxon>
        <taxon>Pseudomonadati</taxon>
        <taxon>Pseudomonadota</taxon>
        <taxon>Gammaproteobacteria</taxon>
        <taxon>Alteromonadales</taxon>
        <taxon>Pseudoalteromonadaceae</taxon>
        <taxon>Pseudoalteromonas</taxon>
    </lineage>
</organism>
<comment type="caution">
    <text evidence="2">The sequence shown here is derived from an EMBL/GenBank/DDBJ whole genome shotgun (WGS) entry which is preliminary data.</text>
</comment>
<dbReference type="PATRIC" id="fig|1129367.4.peg.2008"/>
<dbReference type="EMBL" id="AUXW01000139">
    <property type="protein sequence ID" value="KKE83952.1"/>
    <property type="molecule type" value="Genomic_DNA"/>
</dbReference>
<sequence>MGNKNLKLTKLALALGLTVGLTGCFSDNDNDVTVTPPDPGNGTVTVPSPDTPPALSSYISLIVTDNANDNVVSSSISFLADGEAFTGVTDLDGTAITELSSETGSFTFKVADGVTADDFVVVVNADNYIQNSAVVDLSSDEDVIDVAVKLISAEGVVTTVTGTSTGGKLAEEVKSDNLTISTDVELQDADGNPVSGAVSIAIASADTGEGDVSAADLIPAGLNNGTAGAGQVLVPAAVVTVNIDAGGTAVKKLSEAVTLTANIASDFKDGLAAGDSFDVFTYNEVTGEWSDLGSDATLGALSGTSFPATFETSNFSSFVPVESVAACSTPVSFAFTGTAVPASGLNLSIASNSLRINQKIKQSNGTLFTADAAQKAGITATSTVDIVVQDDNGNSWGSASAVELCGEITLELAPQVTYTDQTFALTYSCSNSDTPDTTLDFTGALVRYNQAGKAPLIAAETSAGTYSLTGLENDATYQISVIPVGVDVGNASLTVADFVAGGDNPSFNVARDNCTVQTVTGSGS</sequence>
<name>A0A0F6ACK9_9GAMM</name>
<gene>
    <name evidence="2" type="ORF">N479_11105</name>
</gene>
<protein>
    <recommendedName>
        <fullName evidence="4">Bacterial Ig-like domain-containing protein</fullName>
    </recommendedName>
</protein>
<dbReference type="Proteomes" id="UP000033434">
    <property type="component" value="Unassembled WGS sequence"/>
</dbReference>
<dbReference type="RefSeq" id="WP_046355686.1">
    <property type="nucleotide sequence ID" value="NZ_AUXW01000139.1"/>
</dbReference>
<reference evidence="2 3" key="1">
    <citation type="journal article" date="2015" name="BMC Genomics">
        <title>Genome mining reveals unlocked bioactive potential of marine Gram-negative bacteria.</title>
        <authorList>
            <person name="Machado H."/>
            <person name="Sonnenschein E.C."/>
            <person name="Melchiorsen J."/>
            <person name="Gram L."/>
        </authorList>
    </citation>
    <scope>NUCLEOTIDE SEQUENCE [LARGE SCALE GENOMIC DNA]</scope>
    <source>
        <strain evidence="2 3">S4054</strain>
    </source>
</reference>
<evidence type="ECO:0000256" key="1">
    <source>
        <dbReference type="SAM" id="SignalP"/>
    </source>
</evidence>
<accession>A0A0F6ACK9</accession>
<evidence type="ECO:0000313" key="2">
    <source>
        <dbReference type="EMBL" id="KKE83952.1"/>
    </source>
</evidence>
<dbReference type="PROSITE" id="PS51257">
    <property type="entry name" value="PROKAR_LIPOPROTEIN"/>
    <property type="match status" value="1"/>
</dbReference>
<feature type="chain" id="PRO_5002499200" description="Bacterial Ig-like domain-containing protein" evidence="1">
    <location>
        <begin position="27"/>
        <end position="524"/>
    </location>
</feature>
<evidence type="ECO:0008006" key="4">
    <source>
        <dbReference type="Google" id="ProtNLM"/>
    </source>
</evidence>